<proteinExistence type="predicted"/>
<accession>C4XRC3</accession>
<feature type="domain" description="CBS" evidence="3">
    <location>
        <begin position="171"/>
        <end position="227"/>
    </location>
</feature>
<dbReference type="AlphaFoldDB" id="C4XRC3"/>
<dbReference type="KEGG" id="dma:DMR_19770"/>
<dbReference type="GO" id="GO:0008773">
    <property type="term" value="F:[protein-PII] uridylyltransferase activity"/>
    <property type="evidence" value="ECO:0007669"/>
    <property type="project" value="InterPro"/>
</dbReference>
<dbReference type="eggNOG" id="COG2905">
    <property type="taxonomic scope" value="Bacteria"/>
</dbReference>
<dbReference type="PROSITE" id="PS51371">
    <property type="entry name" value="CBS"/>
    <property type="match status" value="2"/>
</dbReference>
<evidence type="ECO:0000256" key="1">
    <source>
        <dbReference type="ARBA" id="ARBA00023122"/>
    </source>
</evidence>
<name>C4XRC3_SOLM1</name>
<dbReference type="SUPFAM" id="SSF51206">
    <property type="entry name" value="cAMP-binding domain-like"/>
    <property type="match status" value="1"/>
</dbReference>
<dbReference type="EMBL" id="AP010904">
    <property type="protein sequence ID" value="BAH75468.1"/>
    <property type="molecule type" value="Genomic_DNA"/>
</dbReference>
<dbReference type="InterPro" id="IPR051257">
    <property type="entry name" value="Diverse_CBS-Domain"/>
</dbReference>
<dbReference type="STRING" id="573370.DMR_19770"/>
<dbReference type="InterPro" id="IPR018490">
    <property type="entry name" value="cNMP-bd_dom_sf"/>
</dbReference>
<dbReference type="OrthoDB" id="9808528at2"/>
<keyword evidence="1 2" id="KW-0129">CBS domain</keyword>
<reference evidence="4 5" key="1">
    <citation type="journal article" date="2009" name="Genome Res.">
        <title>Whole genome sequence of Desulfovibrio magneticus strain RS-1 revealed common gene clusters in magnetotactic bacteria.</title>
        <authorList>
            <person name="Nakazawa H."/>
            <person name="Arakaki A."/>
            <person name="Narita-Yamada S."/>
            <person name="Yashiro I."/>
            <person name="Jinno K."/>
            <person name="Aoki N."/>
            <person name="Tsuruyama A."/>
            <person name="Okamura Y."/>
            <person name="Tanikawa S."/>
            <person name="Fujita N."/>
            <person name="Takeyama H."/>
            <person name="Matsunaga T."/>
        </authorList>
    </citation>
    <scope>NUCLEOTIDE SEQUENCE [LARGE SCALE GENOMIC DNA]</scope>
    <source>
        <strain evidence="5">ATCC 700980 / DSM 13731 / RS-1</strain>
    </source>
</reference>
<protein>
    <recommendedName>
        <fullName evidence="3">CBS domain-containing protein</fullName>
    </recommendedName>
</protein>
<evidence type="ECO:0000256" key="2">
    <source>
        <dbReference type="PROSITE-ProRule" id="PRU00703"/>
    </source>
</evidence>
<dbReference type="InterPro" id="IPR014710">
    <property type="entry name" value="RmlC-like_jellyroll"/>
</dbReference>
<dbReference type="InterPro" id="IPR046342">
    <property type="entry name" value="CBS_dom_sf"/>
</dbReference>
<dbReference type="SUPFAM" id="SSF54631">
    <property type="entry name" value="CBS-domain pair"/>
    <property type="match status" value="1"/>
</dbReference>
<dbReference type="PANTHER" id="PTHR43080:SF2">
    <property type="entry name" value="CBS DOMAIN-CONTAINING PROTEIN"/>
    <property type="match status" value="1"/>
</dbReference>
<keyword evidence="5" id="KW-1185">Reference proteome</keyword>
<evidence type="ECO:0000313" key="5">
    <source>
        <dbReference type="Proteomes" id="UP000009071"/>
    </source>
</evidence>
<sequence>MSLPDPSRQPDAVAAFLAVVPPFDRLPPDERSILAAVGRVELFLEGETIAEPDGETTEEAVCCIQRGSVVFVGQGDASGLADARGEGECFGLGGALPGASEGCRAVAASDAFLVRLPGAAYAAMARRHPFVAAYFANCLDKQACRADDGLGLEAAEADGDYLFTRLAGEVASPGIVSVARGTDLPATARVMEEAGVGSVLVREASGTVIGIVTDRDLRRAVARGMGLAAPVETLMSTPVAAIDAVTPCFEALSRMTEAGIRHLLVTRDGEPAGLVTANDLLLAHGRSPMALLRAIRRAAGLDDLMALSHRAGPLAAALAARGAGAATVGGILAMTAQGLLGRLVELAERRFGPPPGKWCWLLLGPAARRELLPGQGLDAVVAVDCGGDDILERAMDTYCRAVLPALAEELAACRLGGGRLLGPVRLSGLVALAAQGRDLDGLDLLPAVGGAGLLDAVRQRLAADRPDPGLVLSALGAVVARPTPLGVHQGKLAERAGGFAPVFDLDGRGSGAVSAMARLAAAFYGLPELGTARRLAALAARGHLPETVAQNAGQAWAFFEGERLAARLAGQADPDVVARPGMLSARKRQECRAAFAAVEALRQTLAAMLAGMGAGQ</sequence>
<organism evidence="4 5">
    <name type="scientific">Solidesulfovibrio magneticus (strain ATCC 700980 / DSM 13731 / RS-1)</name>
    <name type="common">Desulfovibrio magneticus</name>
    <dbReference type="NCBI Taxonomy" id="573370"/>
    <lineage>
        <taxon>Bacteria</taxon>
        <taxon>Pseudomonadati</taxon>
        <taxon>Thermodesulfobacteriota</taxon>
        <taxon>Desulfovibrionia</taxon>
        <taxon>Desulfovibrionales</taxon>
        <taxon>Desulfovibrionaceae</taxon>
        <taxon>Solidesulfovibrio</taxon>
    </lineage>
</organism>
<gene>
    <name evidence="4" type="ordered locus">DMR_19770</name>
</gene>
<evidence type="ECO:0000313" key="4">
    <source>
        <dbReference type="EMBL" id="BAH75468.1"/>
    </source>
</evidence>
<evidence type="ECO:0000259" key="3">
    <source>
        <dbReference type="PROSITE" id="PS51371"/>
    </source>
</evidence>
<dbReference type="InterPro" id="IPR005105">
    <property type="entry name" value="GlnD_Uridyltrans_N"/>
</dbReference>
<dbReference type="Pfam" id="PF00571">
    <property type="entry name" value="CBS"/>
    <property type="match status" value="2"/>
</dbReference>
<dbReference type="Gene3D" id="3.10.580.10">
    <property type="entry name" value="CBS-domain"/>
    <property type="match status" value="1"/>
</dbReference>
<dbReference type="SMART" id="SM00116">
    <property type="entry name" value="CBS"/>
    <property type="match status" value="2"/>
</dbReference>
<dbReference type="Pfam" id="PF10335">
    <property type="entry name" value="DUF294_C"/>
    <property type="match status" value="1"/>
</dbReference>
<dbReference type="Gene3D" id="2.60.120.10">
    <property type="entry name" value="Jelly Rolls"/>
    <property type="match status" value="1"/>
</dbReference>
<dbReference type="PANTHER" id="PTHR43080">
    <property type="entry name" value="CBS DOMAIN-CONTAINING PROTEIN CBSX3, MITOCHONDRIAL"/>
    <property type="match status" value="1"/>
</dbReference>
<dbReference type="Proteomes" id="UP000009071">
    <property type="component" value="Chromosome"/>
</dbReference>
<dbReference type="InterPro" id="IPR000644">
    <property type="entry name" value="CBS_dom"/>
</dbReference>
<dbReference type="InterPro" id="IPR018821">
    <property type="entry name" value="DUF294_put_nucleoTrafse_sb-bd"/>
</dbReference>
<feature type="domain" description="CBS" evidence="3">
    <location>
        <begin position="235"/>
        <end position="291"/>
    </location>
</feature>
<dbReference type="Pfam" id="PF03445">
    <property type="entry name" value="DUF294"/>
    <property type="match status" value="1"/>
</dbReference>
<dbReference type="HOGENOM" id="CLU_027866_1_1_7"/>
<dbReference type="RefSeq" id="WP_015860661.1">
    <property type="nucleotide sequence ID" value="NC_012796.1"/>
</dbReference>